<gene>
    <name evidence="1" type="ORF">HKB21_13090</name>
</gene>
<accession>A0A7Y0X6G9</accession>
<protein>
    <recommendedName>
        <fullName evidence="3">RiboL-PSP-HEPN domain-containing protein</fullName>
    </recommendedName>
</protein>
<evidence type="ECO:0000313" key="2">
    <source>
        <dbReference type="Proteomes" id="UP000555836"/>
    </source>
</evidence>
<evidence type="ECO:0008006" key="3">
    <source>
        <dbReference type="Google" id="ProtNLM"/>
    </source>
</evidence>
<dbReference type="RefSeq" id="WP_053320720.1">
    <property type="nucleotide sequence ID" value="NZ_CP138328.1"/>
</dbReference>
<reference evidence="1 2" key="1">
    <citation type="submission" date="2020-04" db="EMBL/GenBank/DDBJ databases">
        <title>Whole-genome sequencing of Vibrio spp. from China reveals different genetic environments of blaCTX-M-14 among diverse lineages.</title>
        <authorList>
            <person name="Zheng Z."/>
            <person name="Ye L."/>
            <person name="Chen S."/>
        </authorList>
    </citation>
    <scope>NUCLEOTIDE SEQUENCE [LARGE SCALE GENOMIC DNA]</scope>
    <source>
        <strain evidence="1 2">Vb0574</strain>
    </source>
</reference>
<name>A0A7Y0X6G9_VIBPH</name>
<organism evidence="1 2">
    <name type="scientific">Vibrio parahaemolyticus</name>
    <dbReference type="NCBI Taxonomy" id="670"/>
    <lineage>
        <taxon>Bacteria</taxon>
        <taxon>Pseudomonadati</taxon>
        <taxon>Pseudomonadota</taxon>
        <taxon>Gammaproteobacteria</taxon>
        <taxon>Vibrionales</taxon>
        <taxon>Vibrionaceae</taxon>
        <taxon>Vibrio</taxon>
    </lineage>
</organism>
<dbReference type="Proteomes" id="UP000555836">
    <property type="component" value="Unassembled WGS sequence"/>
</dbReference>
<proteinExistence type="predicted"/>
<sequence length="228" mass="26758">MEHWKLDIEDGQLKSAYDAYLYRQDSLITYYLSTVAVAKNAVFSPDMLNDKVRASSLFLDSATSIKNMTDIVELVESEKYEQLSRSMCILGMVTTFTDFFDEVRVLLDVPTQELKKPIRIEHDNQEPILIRTVPLKIANYINENNNLDARIADERPLRWLNCIMNIRHMFIHCSGRFDEKYINEMFGSWSGDFKANAPILFNEEQVDSILWYMNDHVRDFTNRLAKFF</sequence>
<comment type="caution">
    <text evidence="1">The sequence shown here is derived from an EMBL/GenBank/DDBJ whole genome shotgun (WGS) entry which is preliminary data.</text>
</comment>
<dbReference type="AlphaFoldDB" id="A0A7Y0X6G9"/>
<dbReference type="EMBL" id="JABCLD010001222">
    <property type="protein sequence ID" value="NMU26554.1"/>
    <property type="molecule type" value="Genomic_DNA"/>
</dbReference>
<evidence type="ECO:0000313" key="1">
    <source>
        <dbReference type="EMBL" id="NMU26554.1"/>
    </source>
</evidence>